<protein>
    <submittedName>
        <fullName evidence="1">Glycosyltransferase</fullName>
    </submittedName>
</protein>
<comment type="caution">
    <text evidence="1">The sequence shown here is derived from an EMBL/GenBank/DDBJ whole genome shotgun (WGS) entry which is preliminary data.</text>
</comment>
<sequence length="390" mass="44972">MLQLLDFFKNEGFDIVFTSTASKSELSLDLDALGIKSRDIMLNDSGFDDFIKDINPTVVLFDRFLTEEQFGWRISENVPNAIKILDTEDLHSLRKVREVSHKKEVPFSLRTWLQEDITKREVASILRCDLSLMVSTFEVQLLTETLKIDSNLLLHLPFLLEKIQYAEQEAWSDFDERINFVCIGNGKHAPNVDAVLWLSKEIWPLIRKALPEAEVSVYGAYMPQQVNQLHKPEIGFLIKGWTEDVNEVFENTRVNLAPLRFGAGIKGKLTTAMQNGTPSVTTAIGAEGMHDGLPWSGVVAETPENFAREAIQLYRNRKDWKKSQQNGLDLINQLYNKQKLRERFSLVLNNLQRNLEEHRIHNFMGNLVQHQTLQSTKYLSKWIEEKNKKK</sequence>
<gene>
    <name evidence="1" type="ORF">HW347_16805</name>
</gene>
<dbReference type="Proteomes" id="UP000740413">
    <property type="component" value="Unassembled WGS sequence"/>
</dbReference>
<reference evidence="2" key="1">
    <citation type="submission" date="2023-07" db="EMBL/GenBank/DDBJ databases">
        <title>Zobellia barbeyronii sp. nov., a new marine flavobacterium, isolated from green and red algae.</title>
        <authorList>
            <person name="Nedashkovskaya O.I."/>
            <person name="Otstavnykh N."/>
            <person name="Zhukova N."/>
            <person name="Guzev K."/>
            <person name="Chausova V."/>
            <person name="Tekutyeva L."/>
            <person name="Mikhailov V."/>
            <person name="Isaeva M."/>
        </authorList>
    </citation>
    <scope>NUCLEOTIDE SEQUENCE [LARGE SCALE GENOMIC DNA]</scope>
    <source>
        <strain evidence="2">KMM 6746</strain>
    </source>
</reference>
<evidence type="ECO:0000313" key="1">
    <source>
        <dbReference type="EMBL" id="MBT2162930.1"/>
    </source>
</evidence>
<dbReference type="Gene3D" id="3.40.50.2000">
    <property type="entry name" value="Glycogen Phosphorylase B"/>
    <property type="match status" value="1"/>
</dbReference>
<proteinExistence type="predicted"/>
<organism evidence="1 2">
    <name type="scientific">Zobellia barbeyronii</name>
    <dbReference type="NCBI Taxonomy" id="2748009"/>
    <lineage>
        <taxon>Bacteria</taxon>
        <taxon>Pseudomonadati</taxon>
        <taxon>Bacteroidota</taxon>
        <taxon>Flavobacteriia</taxon>
        <taxon>Flavobacteriales</taxon>
        <taxon>Flavobacteriaceae</taxon>
        <taxon>Zobellia</taxon>
    </lineage>
</organism>
<dbReference type="Pfam" id="PF13692">
    <property type="entry name" value="Glyco_trans_1_4"/>
    <property type="match status" value="1"/>
</dbReference>
<name>A0ABS5WHS9_9FLAO</name>
<evidence type="ECO:0000313" key="2">
    <source>
        <dbReference type="Proteomes" id="UP000740413"/>
    </source>
</evidence>
<dbReference type="SUPFAM" id="SSF53756">
    <property type="entry name" value="UDP-Glycosyltransferase/glycogen phosphorylase"/>
    <property type="match status" value="1"/>
</dbReference>
<keyword evidence="2" id="KW-1185">Reference proteome</keyword>
<accession>A0ABS5WHS9</accession>
<dbReference type="EMBL" id="JACATN010000005">
    <property type="protein sequence ID" value="MBT2162930.1"/>
    <property type="molecule type" value="Genomic_DNA"/>
</dbReference>